<dbReference type="EMBL" id="VMNF01000013">
    <property type="protein sequence ID" value="TXB97854.1"/>
    <property type="molecule type" value="Genomic_DNA"/>
</dbReference>
<feature type="region of interest" description="Disordered" evidence="1">
    <location>
        <begin position="87"/>
        <end position="111"/>
    </location>
</feature>
<evidence type="ECO:0000313" key="2">
    <source>
        <dbReference type="EMBL" id="TXB97854.1"/>
    </source>
</evidence>
<organism evidence="2 3">
    <name type="scientific">Fusarium oxysporum f. sp. cubense</name>
    <dbReference type="NCBI Taxonomy" id="61366"/>
    <lineage>
        <taxon>Eukaryota</taxon>
        <taxon>Fungi</taxon>
        <taxon>Dikarya</taxon>
        <taxon>Ascomycota</taxon>
        <taxon>Pezizomycotina</taxon>
        <taxon>Sordariomycetes</taxon>
        <taxon>Hypocreomycetidae</taxon>
        <taxon>Hypocreales</taxon>
        <taxon>Nectriaceae</taxon>
        <taxon>Fusarium</taxon>
        <taxon>Fusarium oxysporum species complex</taxon>
    </lineage>
</organism>
<comment type="caution">
    <text evidence="2">The sequence shown here is derived from an EMBL/GenBank/DDBJ whole genome shotgun (WGS) entry which is preliminary data.</text>
</comment>
<reference evidence="2 3" key="1">
    <citation type="submission" date="2019-07" db="EMBL/GenBank/DDBJ databases">
        <title>The First High-Quality Draft Genome Sequence of the Causal Agent of the Current Panama Disease Epidemic.</title>
        <authorList>
            <person name="Warmington R.J."/>
            <person name="Kay W."/>
            <person name="Jeffries A."/>
            <person name="Bebber D."/>
            <person name="Moore K."/>
            <person name="Studholme D.J."/>
        </authorList>
    </citation>
    <scope>NUCLEOTIDE SEQUENCE [LARGE SCALE GENOMIC DNA]</scope>
    <source>
        <strain evidence="2 3">TR4</strain>
    </source>
</reference>
<evidence type="ECO:0000313" key="3">
    <source>
        <dbReference type="Proteomes" id="UP000321331"/>
    </source>
</evidence>
<protein>
    <submittedName>
        <fullName evidence="2">Uncharacterized protein</fullName>
    </submittedName>
</protein>
<gene>
    <name evidence="2" type="ORF">FocTR4_00017192</name>
</gene>
<name>A0A5C6SGH3_FUSOC</name>
<dbReference type="Proteomes" id="UP000321331">
    <property type="component" value="Unassembled WGS sequence"/>
</dbReference>
<evidence type="ECO:0000256" key="1">
    <source>
        <dbReference type="SAM" id="MobiDB-lite"/>
    </source>
</evidence>
<feature type="compositionally biased region" description="Basic residues" evidence="1">
    <location>
        <begin position="99"/>
        <end position="111"/>
    </location>
</feature>
<dbReference type="AlphaFoldDB" id="A0A5C6SGH3"/>
<feature type="compositionally biased region" description="Polar residues" evidence="1">
    <location>
        <begin position="1"/>
        <end position="19"/>
    </location>
</feature>
<feature type="non-terminal residue" evidence="2">
    <location>
        <position position="1"/>
    </location>
</feature>
<accession>A0A5C6SGH3</accession>
<sequence>STNRFPPNALFSETETSWPSGEPGRSTTECDEKTLEFFLHDSVGDPVKAIIEELKQEKEVRRRFQIGDGVIFENHPHALSDVAEEAIEGEAQSTAQRTPGHRRDFKHLRPD</sequence>
<feature type="region of interest" description="Disordered" evidence="1">
    <location>
        <begin position="1"/>
        <end position="29"/>
    </location>
</feature>
<proteinExistence type="predicted"/>